<dbReference type="SMART" id="SM00853">
    <property type="entry name" value="MutL_C"/>
    <property type="match status" value="1"/>
</dbReference>
<dbReference type="InterPro" id="IPR036890">
    <property type="entry name" value="HATPase_C_sf"/>
</dbReference>
<dbReference type="SMART" id="SM01340">
    <property type="entry name" value="DNA_mis_repair"/>
    <property type="match status" value="1"/>
</dbReference>
<comment type="similarity">
    <text evidence="1">Belongs to the DNA mismatch repair MutL/HexB family.</text>
</comment>
<dbReference type="Gene3D" id="3.30.230.10">
    <property type="match status" value="1"/>
</dbReference>
<dbReference type="Pfam" id="PF08676">
    <property type="entry name" value="MutL_C"/>
    <property type="match status" value="1"/>
</dbReference>
<proteinExistence type="inferred from homology"/>
<dbReference type="NCBIfam" id="TIGR00585">
    <property type="entry name" value="mutl"/>
    <property type="match status" value="1"/>
</dbReference>
<dbReference type="GO" id="GO:0030983">
    <property type="term" value="F:mismatched DNA binding"/>
    <property type="evidence" value="ECO:0007669"/>
    <property type="project" value="InterPro"/>
</dbReference>
<dbReference type="GO" id="GO:0000710">
    <property type="term" value="P:meiotic mismatch repair"/>
    <property type="evidence" value="ECO:0007669"/>
    <property type="project" value="UniProtKB-ARBA"/>
</dbReference>
<dbReference type="InterPro" id="IPR014790">
    <property type="entry name" value="MutL_C"/>
</dbReference>
<dbReference type="InterPro" id="IPR014721">
    <property type="entry name" value="Ribsml_uS5_D2-typ_fold_subgr"/>
</dbReference>
<feature type="domain" description="MutL C-terminal dimerisation" evidence="5">
    <location>
        <begin position="741"/>
        <end position="891"/>
    </location>
</feature>
<evidence type="ECO:0000259" key="6">
    <source>
        <dbReference type="SMART" id="SM01340"/>
    </source>
</evidence>
<dbReference type="InterPro" id="IPR042121">
    <property type="entry name" value="MutL_C_regsub"/>
</dbReference>
<dbReference type="InterPro" id="IPR037198">
    <property type="entry name" value="MutL_C_sf"/>
</dbReference>
<dbReference type="Gene3D" id="3.30.1540.20">
    <property type="entry name" value="MutL, C-terminal domain, dimerisation subdomain"/>
    <property type="match status" value="1"/>
</dbReference>
<dbReference type="InterPro" id="IPR002099">
    <property type="entry name" value="MutL/Mlh/PMS"/>
</dbReference>
<evidence type="ECO:0000259" key="5">
    <source>
        <dbReference type="SMART" id="SM00853"/>
    </source>
</evidence>
<dbReference type="Proteomes" id="UP000009328">
    <property type="component" value="Unassembled WGS sequence"/>
</dbReference>
<dbReference type="SUPFAM" id="SSF54211">
    <property type="entry name" value="Ribosomal protein S5 domain 2-like"/>
    <property type="match status" value="1"/>
</dbReference>
<dbReference type="GO" id="GO:0016887">
    <property type="term" value="F:ATP hydrolysis activity"/>
    <property type="evidence" value="ECO:0007669"/>
    <property type="project" value="InterPro"/>
</dbReference>
<dbReference type="InterPro" id="IPR020568">
    <property type="entry name" value="Ribosomal_Su5_D2-typ_SF"/>
</dbReference>
<dbReference type="Gene3D" id="3.30.565.10">
    <property type="entry name" value="Histidine kinase-like ATPase, C-terminal domain"/>
    <property type="match status" value="1"/>
</dbReference>
<feature type="compositionally biased region" description="Polar residues" evidence="4">
    <location>
        <begin position="386"/>
        <end position="397"/>
    </location>
</feature>
<dbReference type="GO" id="GO:0005524">
    <property type="term" value="F:ATP binding"/>
    <property type="evidence" value="ECO:0007669"/>
    <property type="project" value="InterPro"/>
</dbReference>
<feature type="region of interest" description="Disordered" evidence="4">
    <location>
        <begin position="367"/>
        <end position="491"/>
    </location>
</feature>
<dbReference type="FunCoup" id="K0KLI3">
    <property type="interactions" value="762"/>
</dbReference>
<dbReference type="Pfam" id="PF01119">
    <property type="entry name" value="DNA_mis_repair"/>
    <property type="match status" value="1"/>
</dbReference>
<dbReference type="AlphaFoldDB" id="K0KLI3"/>
<evidence type="ECO:0000256" key="1">
    <source>
        <dbReference type="ARBA" id="ARBA00006082"/>
    </source>
</evidence>
<evidence type="ECO:0000256" key="2">
    <source>
        <dbReference type="ARBA" id="ARBA00022763"/>
    </source>
</evidence>
<dbReference type="PANTHER" id="PTHR10073:SF52">
    <property type="entry name" value="MISMATCH REPAIR ENDONUCLEASE PMS2"/>
    <property type="match status" value="1"/>
</dbReference>
<dbReference type="SUPFAM" id="SSF55874">
    <property type="entry name" value="ATPase domain of HSP90 chaperone/DNA topoisomerase II/histidine kinase"/>
    <property type="match status" value="1"/>
</dbReference>
<dbReference type="GO" id="GO:0032389">
    <property type="term" value="C:MutLalpha complex"/>
    <property type="evidence" value="ECO:0007669"/>
    <property type="project" value="TreeGrafter"/>
</dbReference>
<comment type="caution">
    <text evidence="7">The sequence shown here is derived from an EMBL/GenBank/DDBJ whole genome shotgun (WGS) entry which is preliminary data.</text>
</comment>
<evidence type="ECO:0000256" key="4">
    <source>
        <dbReference type="SAM" id="MobiDB-lite"/>
    </source>
</evidence>
<dbReference type="HOGENOM" id="CLU_004131_0_2_1"/>
<organism evidence="7 8">
    <name type="scientific">Wickerhamomyces ciferrii (strain ATCC 14091 / BCRC 22168 / CBS 111 / JCM 3599 / NBRC 0793 / NRRL Y-1031 F-60-10)</name>
    <name type="common">Yeast</name>
    <name type="synonym">Pichia ciferrii</name>
    <dbReference type="NCBI Taxonomy" id="1206466"/>
    <lineage>
        <taxon>Eukaryota</taxon>
        <taxon>Fungi</taxon>
        <taxon>Dikarya</taxon>
        <taxon>Ascomycota</taxon>
        <taxon>Saccharomycotina</taxon>
        <taxon>Saccharomycetes</taxon>
        <taxon>Phaffomycetales</taxon>
        <taxon>Wickerhamomycetaceae</taxon>
        <taxon>Wickerhamomyces</taxon>
    </lineage>
</organism>
<dbReference type="Pfam" id="PF13589">
    <property type="entry name" value="HATPase_c_3"/>
    <property type="match status" value="1"/>
</dbReference>
<evidence type="ECO:0000256" key="3">
    <source>
        <dbReference type="ARBA" id="ARBA00070941"/>
    </source>
</evidence>
<dbReference type="eggNOG" id="KOG1978">
    <property type="taxonomic scope" value="Eukaryota"/>
</dbReference>
<dbReference type="SUPFAM" id="SSF118116">
    <property type="entry name" value="DNA mismatch repair protein MutL"/>
    <property type="match status" value="1"/>
</dbReference>
<gene>
    <name evidence="7" type="ORF">BN7_2619</name>
</gene>
<reference evidence="7 8" key="1">
    <citation type="journal article" date="2012" name="Eukaryot. Cell">
        <title>Draft genome sequence of Wickerhamomyces ciferrii NRRL Y-1031 F-60-10.</title>
        <authorList>
            <person name="Schneider J."/>
            <person name="Andrea H."/>
            <person name="Blom J."/>
            <person name="Jaenicke S."/>
            <person name="Ruckert C."/>
            <person name="Schorsch C."/>
            <person name="Szczepanowski R."/>
            <person name="Farwick M."/>
            <person name="Goesmann A."/>
            <person name="Puhler A."/>
            <person name="Schaffer S."/>
            <person name="Tauch A."/>
            <person name="Kohler T."/>
            <person name="Brinkrolf K."/>
        </authorList>
    </citation>
    <scope>NUCLEOTIDE SEQUENCE [LARGE SCALE GENOMIC DNA]</scope>
    <source>
        <strain evidence="8">ATCC 14091 / BCRC 22168 / CBS 111 / JCM 3599 / NBRC 0793 / NRRL Y-1031 F-60-10</strain>
    </source>
</reference>
<dbReference type="InterPro" id="IPR038973">
    <property type="entry name" value="MutL/Mlh/Pms-like"/>
</dbReference>
<evidence type="ECO:0000313" key="7">
    <source>
        <dbReference type="EMBL" id="CCH43072.1"/>
    </source>
</evidence>
<feature type="compositionally biased region" description="Low complexity" evidence="4">
    <location>
        <begin position="511"/>
        <end position="524"/>
    </location>
</feature>
<name>K0KLI3_WICCF</name>
<feature type="region of interest" description="Disordered" evidence="4">
    <location>
        <begin position="566"/>
        <end position="612"/>
    </location>
</feature>
<dbReference type="InterPro" id="IPR042120">
    <property type="entry name" value="MutL_C_dimsub"/>
</dbReference>
<dbReference type="Gene3D" id="3.30.1370.100">
    <property type="entry name" value="MutL, C-terminal domain, regulatory subdomain"/>
    <property type="match status" value="1"/>
</dbReference>
<keyword evidence="8" id="KW-1185">Reference proteome</keyword>
<evidence type="ECO:0000313" key="8">
    <source>
        <dbReference type="Proteomes" id="UP000009328"/>
    </source>
</evidence>
<dbReference type="PANTHER" id="PTHR10073">
    <property type="entry name" value="DNA MISMATCH REPAIR PROTEIN MLH, PMS, MUTL"/>
    <property type="match status" value="1"/>
</dbReference>
<dbReference type="EMBL" id="CAIF01000068">
    <property type="protein sequence ID" value="CCH43072.1"/>
    <property type="molecule type" value="Genomic_DNA"/>
</dbReference>
<feature type="compositionally biased region" description="Acidic residues" evidence="4">
    <location>
        <begin position="430"/>
        <end position="469"/>
    </location>
</feature>
<sequence>MSKITSIGKEDVHRITSGQVIIDLSTAVKELLENSIDANSKKIEIIFKNYGLDSIEIIDDGDGIDELDFLNIALKHTTSKLSNFEDLDNVDTLGFRGEAINSLCSISNLKIITTKTPPKAHAIEYLPSGEIHKKTICSRSKGTSIIITNLFNNLPVRRKDFQKNFKKEFSKCLQNLYSYALISLNLKIIVANITINGKKNIVLQTQGNSILKNNIINVFGSNGMYGLIPLDFNLDLNSNKSKLKILNHSIDYNIKINGFISKCSFGFGRSSIDRQYFFINNRPVSLTHFGKAINEVYKSFNHLQYPVFILNFEINPQFLDLNVTPDKKIILIHNEDIILEKLKQELINFYNLQDLSLVRNSTNQQSLDLRSSSMIDDEEDEDVKPIQSSLMTSSFSYNGEEVGNDNDVNESKRKMVNEISPLSKRRKIEEEEEEEGDEEEEVEEVEEENNEFEEEEFDDIISENDQDNNDENKNHSINNTSSKPKTRPSIRQNLPNLKEKFDLNNLSSFRNNQTSSTSQPQPSNITKKSKQSTLEPIFMKIGDKEIIENGYIDKKGTLSFEKCHCGSGHSKSEHPDEEQEGEDHEEEDGVEHIDQDHEENESEILEIENSSKNKLFVPEDYDEIKEPNSISQELIDGNTGLDSNHSIDVDQDLIISDPSTIKSEFNNRFLNSNDRQKNASRNYELLVDSIVNPPKIINEDEEQNRLNTLKNLSIDNIDDQEESENKLTLTVSKKDFLEMKIIGQFNLGFILVIRQNDLKQDLFIVDQHASDEKFNFETLQKITIFDSQPLVVPKKIELNALDELTIIENQQVFVKNGFKFEIDEDGEPGSRIKLISLPLSKKTVFDENDFNELIHLIKENQGNTDSIRCSKIRSMFAMRACRKSIMVGKSLNTKTMTKVIRNLGQLDKPWVSNQQKRKSFESFKY</sequence>
<dbReference type="STRING" id="1206466.K0KLI3"/>
<dbReference type="InterPro" id="IPR013507">
    <property type="entry name" value="DNA_mismatch_S5_2-like"/>
</dbReference>
<accession>K0KLI3</accession>
<dbReference type="CDD" id="cd16926">
    <property type="entry name" value="HATPase_MutL-MLH-PMS-like"/>
    <property type="match status" value="1"/>
</dbReference>
<dbReference type="FunFam" id="3.30.1370.100:FF:000001">
    <property type="entry name" value="Mismatch repair endonuclease pms1, putative"/>
    <property type="match status" value="1"/>
</dbReference>
<dbReference type="GO" id="GO:0140664">
    <property type="term" value="F:ATP-dependent DNA damage sensor activity"/>
    <property type="evidence" value="ECO:0007669"/>
    <property type="project" value="InterPro"/>
</dbReference>
<feature type="region of interest" description="Disordered" evidence="4">
    <location>
        <begin position="508"/>
        <end position="531"/>
    </location>
</feature>
<feature type="compositionally biased region" description="Polar residues" evidence="4">
    <location>
        <begin position="475"/>
        <end position="491"/>
    </location>
</feature>
<dbReference type="CDD" id="cd03484">
    <property type="entry name" value="MutL_Trans_hPMS_2_like"/>
    <property type="match status" value="1"/>
</dbReference>
<feature type="compositionally biased region" description="Acidic residues" evidence="4">
    <location>
        <begin position="596"/>
        <end position="606"/>
    </location>
</feature>
<feature type="compositionally biased region" description="Acidic residues" evidence="4">
    <location>
        <begin position="575"/>
        <end position="589"/>
    </location>
</feature>
<protein>
    <recommendedName>
        <fullName evidence="3">DNA mismatch repair protein PMS1</fullName>
    </recommendedName>
</protein>
<dbReference type="FunFam" id="3.30.565.10:FF:000014">
    <property type="entry name" value="Mismatch repair endonuclease pms1, putative"/>
    <property type="match status" value="1"/>
</dbReference>
<keyword evidence="2" id="KW-0227">DNA damage</keyword>
<dbReference type="InParanoid" id="K0KLI3"/>
<feature type="domain" description="DNA mismatch repair protein S5" evidence="6">
    <location>
        <begin position="215"/>
        <end position="351"/>
    </location>
</feature>